<dbReference type="InterPro" id="IPR037923">
    <property type="entry name" value="HTH-like"/>
</dbReference>
<keyword evidence="6" id="KW-1185">Reference proteome</keyword>
<dbReference type="InterPro" id="IPR003313">
    <property type="entry name" value="AraC-bd"/>
</dbReference>
<dbReference type="InterPro" id="IPR009057">
    <property type="entry name" value="Homeodomain-like_sf"/>
</dbReference>
<dbReference type="SMART" id="SM00342">
    <property type="entry name" value="HTH_ARAC"/>
    <property type="match status" value="1"/>
</dbReference>
<sequence length="277" mass="31725">MTSKSDDLFIKNIHLYESKHKEGANVTEHHHQIHQILYALDGKGTLSLEGKNLEFNQDNGVVIVPYDSHAIFSDSKMTVLVLVFDQTTLDSSVSDSLLDECFSSSRLIKLNPFAGSEFRQLLRKMLFEQSRGKPLNLLAMKIHLSEILLVLARSQQVTPISDANSLRAERLRNYIDTHYFEIMSSNDISAKLGVSNRHIHNIFKEQYSVTPMQYLTEVRMELAKKMLAETQKDIISICFEVGFETVSTFYRTFKNAVHMSPNQYRKAYKTEPPNTVT</sequence>
<feature type="domain" description="HTH araC/xylS-type" evidence="4">
    <location>
        <begin position="169"/>
        <end position="267"/>
    </location>
</feature>
<keyword evidence="3" id="KW-0804">Transcription</keyword>
<proteinExistence type="predicted"/>
<dbReference type="PANTHER" id="PTHR43280">
    <property type="entry name" value="ARAC-FAMILY TRANSCRIPTIONAL REGULATOR"/>
    <property type="match status" value="1"/>
</dbReference>
<dbReference type="EMBL" id="JBBPCC010000004">
    <property type="protein sequence ID" value="MEK8127892.1"/>
    <property type="molecule type" value="Genomic_DNA"/>
</dbReference>
<dbReference type="Gene3D" id="2.60.120.10">
    <property type="entry name" value="Jelly Rolls"/>
    <property type="match status" value="1"/>
</dbReference>
<dbReference type="SUPFAM" id="SSF46689">
    <property type="entry name" value="Homeodomain-like"/>
    <property type="match status" value="2"/>
</dbReference>
<reference evidence="5 6" key="1">
    <citation type="submission" date="2024-04" db="EMBL/GenBank/DDBJ databases">
        <title>draft genome sequnece of Paenibacillus filicis.</title>
        <authorList>
            <person name="Kim D.-U."/>
        </authorList>
    </citation>
    <scope>NUCLEOTIDE SEQUENCE [LARGE SCALE GENOMIC DNA]</scope>
    <source>
        <strain evidence="5 6">KACC14197</strain>
    </source>
</reference>
<dbReference type="Pfam" id="PF12833">
    <property type="entry name" value="HTH_18"/>
    <property type="match status" value="1"/>
</dbReference>
<accession>A0ABU9DGA6</accession>
<gene>
    <name evidence="5" type="ORF">WMW72_08275</name>
</gene>
<dbReference type="RefSeq" id="WP_341414956.1">
    <property type="nucleotide sequence ID" value="NZ_JBBPCC010000004.1"/>
</dbReference>
<evidence type="ECO:0000256" key="2">
    <source>
        <dbReference type="ARBA" id="ARBA00023125"/>
    </source>
</evidence>
<evidence type="ECO:0000256" key="3">
    <source>
        <dbReference type="ARBA" id="ARBA00023163"/>
    </source>
</evidence>
<keyword evidence="1" id="KW-0805">Transcription regulation</keyword>
<name>A0ABU9DGA6_9BACL</name>
<keyword evidence="2" id="KW-0238">DNA-binding</keyword>
<evidence type="ECO:0000259" key="4">
    <source>
        <dbReference type="PROSITE" id="PS01124"/>
    </source>
</evidence>
<dbReference type="Pfam" id="PF02311">
    <property type="entry name" value="AraC_binding"/>
    <property type="match status" value="1"/>
</dbReference>
<evidence type="ECO:0000256" key="1">
    <source>
        <dbReference type="ARBA" id="ARBA00023015"/>
    </source>
</evidence>
<organism evidence="5 6">
    <name type="scientific">Paenibacillus filicis</name>
    <dbReference type="NCBI Taxonomy" id="669464"/>
    <lineage>
        <taxon>Bacteria</taxon>
        <taxon>Bacillati</taxon>
        <taxon>Bacillota</taxon>
        <taxon>Bacilli</taxon>
        <taxon>Bacillales</taxon>
        <taxon>Paenibacillaceae</taxon>
        <taxon>Paenibacillus</taxon>
    </lineage>
</organism>
<evidence type="ECO:0000313" key="6">
    <source>
        <dbReference type="Proteomes" id="UP001469365"/>
    </source>
</evidence>
<dbReference type="PANTHER" id="PTHR43280:SF2">
    <property type="entry name" value="HTH-TYPE TRANSCRIPTIONAL REGULATOR EXSA"/>
    <property type="match status" value="1"/>
</dbReference>
<dbReference type="Gene3D" id="1.10.10.60">
    <property type="entry name" value="Homeodomain-like"/>
    <property type="match status" value="2"/>
</dbReference>
<dbReference type="InterPro" id="IPR014710">
    <property type="entry name" value="RmlC-like_jellyroll"/>
</dbReference>
<dbReference type="InterPro" id="IPR018060">
    <property type="entry name" value="HTH_AraC"/>
</dbReference>
<dbReference type="PROSITE" id="PS01124">
    <property type="entry name" value="HTH_ARAC_FAMILY_2"/>
    <property type="match status" value="1"/>
</dbReference>
<comment type="caution">
    <text evidence="5">The sequence shown here is derived from an EMBL/GenBank/DDBJ whole genome shotgun (WGS) entry which is preliminary data.</text>
</comment>
<protein>
    <submittedName>
        <fullName evidence="5">AraC family transcriptional regulator</fullName>
    </submittedName>
</protein>
<dbReference type="SUPFAM" id="SSF51215">
    <property type="entry name" value="Regulatory protein AraC"/>
    <property type="match status" value="1"/>
</dbReference>
<evidence type="ECO:0000313" key="5">
    <source>
        <dbReference type="EMBL" id="MEK8127892.1"/>
    </source>
</evidence>
<dbReference type="Proteomes" id="UP001469365">
    <property type="component" value="Unassembled WGS sequence"/>
</dbReference>